<feature type="transmembrane region" description="Helical" evidence="9">
    <location>
        <begin position="143"/>
        <end position="166"/>
    </location>
</feature>
<organism evidence="10 11">
    <name type="scientific">Metallumcola ferriviriculae</name>
    <dbReference type="NCBI Taxonomy" id="3039180"/>
    <lineage>
        <taxon>Bacteria</taxon>
        <taxon>Bacillati</taxon>
        <taxon>Bacillota</taxon>
        <taxon>Clostridia</taxon>
        <taxon>Neomoorellales</taxon>
        <taxon>Desulfitibacteraceae</taxon>
        <taxon>Metallumcola</taxon>
    </lineage>
</organism>
<feature type="transmembrane region" description="Helical" evidence="9">
    <location>
        <begin position="332"/>
        <end position="353"/>
    </location>
</feature>
<dbReference type="PANTHER" id="PTHR32024:SF2">
    <property type="entry name" value="TRK SYSTEM POTASSIUM UPTAKE PROTEIN TRKG-RELATED"/>
    <property type="match status" value="1"/>
</dbReference>
<accession>A0AAU0UNG5</accession>
<evidence type="ECO:0000256" key="2">
    <source>
        <dbReference type="ARBA" id="ARBA00009137"/>
    </source>
</evidence>
<dbReference type="InterPro" id="IPR003445">
    <property type="entry name" value="Cat_transpt"/>
</dbReference>
<comment type="similarity">
    <text evidence="2">Belongs to the TrkH potassium transport family.</text>
</comment>
<evidence type="ECO:0000313" key="10">
    <source>
        <dbReference type="EMBL" id="WRO22092.1"/>
    </source>
</evidence>
<keyword evidence="4" id="KW-1003">Cell membrane</keyword>
<protein>
    <submittedName>
        <fullName evidence="10">TrkH family potassium uptake protein</fullName>
    </submittedName>
</protein>
<dbReference type="EMBL" id="CP121694">
    <property type="protein sequence ID" value="WRO22092.1"/>
    <property type="molecule type" value="Genomic_DNA"/>
</dbReference>
<feature type="transmembrane region" description="Helical" evidence="9">
    <location>
        <begin position="401"/>
        <end position="423"/>
    </location>
</feature>
<dbReference type="Pfam" id="PF02386">
    <property type="entry name" value="TrkH"/>
    <property type="match status" value="1"/>
</dbReference>
<evidence type="ECO:0000313" key="11">
    <source>
        <dbReference type="Proteomes" id="UP001329915"/>
    </source>
</evidence>
<keyword evidence="7" id="KW-0406">Ion transport</keyword>
<gene>
    <name evidence="10" type="ORF">MFMK1_001915</name>
</gene>
<dbReference type="GO" id="GO:0030001">
    <property type="term" value="P:metal ion transport"/>
    <property type="evidence" value="ECO:0007669"/>
    <property type="project" value="UniProtKB-ARBA"/>
</dbReference>
<evidence type="ECO:0000256" key="9">
    <source>
        <dbReference type="SAM" id="Phobius"/>
    </source>
</evidence>
<feature type="transmembrane region" description="Helical" evidence="9">
    <location>
        <begin position="274"/>
        <end position="293"/>
    </location>
</feature>
<feature type="transmembrane region" description="Helical" evidence="9">
    <location>
        <begin position="80"/>
        <end position="100"/>
    </location>
</feature>
<evidence type="ECO:0000256" key="3">
    <source>
        <dbReference type="ARBA" id="ARBA00022448"/>
    </source>
</evidence>
<feature type="transmembrane region" description="Helical" evidence="9">
    <location>
        <begin position="21"/>
        <end position="40"/>
    </location>
</feature>
<evidence type="ECO:0000256" key="8">
    <source>
        <dbReference type="ARBA" id="ARBA00023136"/>
    </source>
</evidence>
<reference evidence="10 11" key="1">
    <citation type="submission" date="2023-04" db="EMBL/GenBank/DDBJ databases">
        <authorList>
            <person name="Hsu D."/>
        </authorList>
    </citation>
    <scope>NUCLEOTIDE SEQUENCE [LARGE SCALE GENOMIC DNA]</scope>
    <source>
        <strain evidence="10 11">MK1</strain>
    </source>
</reference>
<feature type="transmembrane region" description="Helical" evidence="9">
    <location>
        <begin position="242"/>
        <end position="262"/>
    </location>
</feature>
<dbReference type="RefSeq" id="WP_366921510.1">
    <property type="nucleotide sequence ID" value="NZ_CP121694.1"/>
</dbReference>
<keyword evidence="3" id="KW-0813">Transport</keyword>
<name>A0AAU0UNG5_9FIRM</name>
<sequence>MTYREKILREYRTIAYYFGKLIIGIGVVQLIPIPMLMFQTSTFLDFIAFIAPAALAIIGGYAIVKYTINGATAFSMKSGAVVVTLTWVVAVILGAIPFVVTGQLTWLDAIFEAMSGWTTTGLSMVDVSQTSPVFLFWRSLMQFVGGAGLAVLMLSAVVGPEANGLYEAEARSDRFVPNVIDTSRILLKLYLTYFGVGAVLYMLSGMTWFDAINHSMAVLSTGGFSTRGESIGYWNSISVETVTLVLMILGTTNFSTHYVLLTQRRIKTLMDNEVVAFFVLMGITVPLILYALVNTVYQGVGHTFRIALFQAISALSTTGFQTVPFTHWTETAVLLIIILMIIGGGTGATAGGLKLYRISLAFKTVYWSIKSKLFPRTAIIRHTLNKQGEEVVISHEHLLEVAFYIFIYLMTYLAGVLVLMFSGFSLRDSLFEFASSLGTVGLSVGITGPDMPAAAKVAEILGMWLGRLEFTAIIVAISKLVKDCWQSLRS</sequence>
<evidence type="ECO:0000256" key="7">
    <source>
        <dbReference type="ARBA" id="ARBA00023065"/>
    </source>
</evidence>
<evidence type="ECO:0000256" key="1">
    <source>
        <dbReference type="ARBA" id="ARBA00004651"/>
    </source>
</evidence>
<evidence type="ECO:0000256" key="6">
    <source>
        <dbReference type="ARBA" id="ARBA00022989"/>
    </source>
</evidence>
<keyword evidence="6 9" id="KW-1133">Transmembrane helix</keyword>
<keyword evidence="5 9" id="KW-0812">Transmembrane</keyword>
<dbReference type="GO" id="GO:0005886">
    <property type="term" value="C:plasma membrane"/>
    <property type="evidence" value="ECO:0007669"/>
    <property type="project" value="UniProtKB-SubCell"/>
</dbReference>
<keyword evidence="8 9" id="KW-0472">Membrane</keyword>
<dbReference type="PANTHER" id="PTHR32024">
    <property type="entry name" value="TRK SYSTEM POTASSIUM UPTAKE PROTEIN TRKG-RELATED"/>
    <property type="match status" value="1"/>
</dbReference>
<keyword evidence="11" id="KW-1185">Reference proteome</keyword>
<dbReference type="GO" id="GO:0008324">
    <property type="term" value="F:monoatomic cation transmembrane transporter activity"/>
    <property type="evidence" value="ECO:0007669"/>
    <property type="project" value="InterPro"/>
</dbReference>
<proteinExistence type="inferred from homology"/>
<dbReference type="Proteomes" id="UP001329915">
    <property type="component" value="Chromosome"/>
</dbReference>
<dbReference type="KEGG" id="dbc:MFMK1_001915"/>
<dbReference type="AlphaFoldDB" id="A0AAU0UNG5"/>
<evidence type="ECO:0000256" key="5">
    <source>
        <dbReference type="ARBA" id="ARBA00022692"/>
    </source>
</evidence>
<evidence type="ECO:0000256" key="4">
    <source>
        <dbReference type="ARBA" id="ARBA00022475"/>
    </source>
</evidence>
<feature type="transmembrane region" description="Helical" evidence="9">
    <location>
        <begin position="187"/>
        <end position="209"/>
    </location>
</feature>
<comment type="subcellular location">
    <subcellularLocation>
        <location evidence="1">Cell membrane</location>
        <topology evidence="1">Multi-pass membrane protein</topology>
    </subcellularLocation>
</comment>
<feature type="transmembrane region" description="Helical" evidence="9">
    <location>
        <begin position="46"/>
        <end position="68"/>
    </location>
</feature>